<feature type="region of interest" description="Disordered" evidence="1">
    <location>
        <begin position="59"/>
        <end position="112"/>
    </location>
</feature>
<evidence type="ECO:0000313" key="2">
    <source>
        <dbReference type="EMBL" id="KAF6736371.1"/>
    </source>
</evidence>
<evidence type="ECO:0000313" key="3">
    <source>
        <dbReference type="Proteomes" id="UP000646548"/>
    </source>
</evidence>
<sequence>MKLAESPHELICLRTTTRLYICVLKPRVLRPSLTVKAGGRCSSSSCCCLRIPPPVASTEERMGVPPLRSAPLTQPPPPPPLLTVEPQRFRTPSEPALHPPSPARNPPAVLYDRPDGKSDGTLYFLRVCVCVDAERGIGGWRPERGMLRACMDQRGGDGCWSSDRHRQPTYLDPLEG</sequence>
<name>A0A834FLX4_ORYME</name>
<evidence type="ECO:0000256" key="1">
    <source>
        <dbReference type="SAM" id="MobiDB-lite"/>
    </source>
</evidence>
<protein>
    <submittedName>
        <fullName evidence="2">Uncharacterized protein</fullName>
    </submittedName>
</protein>
<reference evidence="2" key="1">
    <citation type="journal article" name="BMC Genomics">
        <title>Long-read sequencing and de novo genome assembly of marine medaka (Oryzias melastigma).</title>
        <authorList>
            <person name="Liang P."/>
            <person name="Saqib H.S.A."/>
            <person name="Ni X."/>
            <person name="Shen Y."/>
        </authorList>
    </citation>
    <scope>NUCLEOTIDE SEQUENCE</scope>
    <source>
        <strain evidence="2">Bigg-433</strain>
    </source>
</reference>
<dbReference type="EMBL" id="WKFB01000088">
    <property type="protein sequence ID" value="KAF6736371.1"/>
    <property type="molecule type" value="Genomic_DNA"/>
</dbReference>
<feature type="region of interest" description="Disordered" evidence="1">
    <location>
        <begin position="154"/>
        <end position="176"/>
    </location>
</feature>
<organism evidence="2 3">
    <name type="scientific">Oryzias melastigma</name>
    <name type="common">Marine medaka</name>
    <dbReference type="NCBI Taxonomy" id="30732"/>
    <lineage>
        <taxon>Eukaryota</taxon>
        <taxon>Metazoa</taxon>
        <taxon>Chordata</taxon>
        <taxon>Craniata</taxon>
        <taxon>Vertebrata</taxon>
        <taxon>Euteleostomi</taxon>
        <taxon>Actinopterygii</taxon>
        <taxon>Neopterygii</taxon>
        <taxon>Teleostei</taxon>
        <taxon>Neoteleostei</taxon>
        <taxon>Acanthomorphata</taxon>
        <taxon>Ovalentaria</taxon>
        <taxon>Atherinomorphae</taxon>
        <taxon>Beloniformes</taxon>
        <taxon>Adrianichthyidae</taxon>
        <taxon>Oryziinae</taxon>
        <taxon>Oryzias</taxon>
    </lineage>
</organism>
<gene>
    <name evidence="2" type="ORF">FQA47_009119</name>
</gene>
<accession>A0A834FLX4</accession>
<comment type="caution">
    <text evidence="2">The sequence shown here is derived from an EMBL/GenBank/DDBJ whole genome shotgun (WGS) entry which is preliminary data.</text>
</comment>
<dbReference type="Proteomes" id="UP000646548">
    <property type="component" value="Unassembled WGS sequence"/>
</dbReference>
<proteinExistence type="predicted"/>
<dbReference type="AlphaFoldDB" id="A0A834FLX4"/>